<reference evidence="9" key="1">
    <citation type="submission" date="2022-01" db="EMBL/GenBank/DDBJ databases">
        <authorList>
            <person name="King R."/>
        </authorList>
    </citation>
    <scope>NUCLEOTIDE SEQUENCE</scope>
</reference>
<keyword evidence="8" id="KW-0807">Transducer</keyword>
<name>A0A9N9T2A6_DIABA</name>
<accession>A0A9N9T2A6</accession>
<evidence type="ECO:0000256" key="5">
    <source>
        <dbReference type="ARBA" id="ARBA00022989"/>
    </source>
</evidence>
<dbReference type="GO" id="GO:0005549">
    <property type="term" value="F:odorant binding"/>
    <property type="evidence" value="ECO:0007669"/>
    <property type="project" value="InterPro"/>
</dbReference>
<evidence type="ECO:0000256" key="1">
    <source>
        <dbReference type="ARBA" id="ARBA00004141"/>
    </source>
</evidence>
<gene>
    <name evidence="9" type="ORF">DIABBA_LOCUS7499</name>
</gene>
<evidence type="ECO:0000256" key="3">
    <source>
        <dbReference type="ARBA" id="ARBA00022692"/>
    </source>
</evidence>
<dbReference type="AlphaFoldDB" id="A0A9N9T2A6"/>
<proteinExistence type="predicted"/>
<evidence type="ECO:0000256" key="8">
    <source>
        <dbReference type="ARBA" id="ARBA00023224"/>
    </source>
</evidence>
<evidence type="ECO:0000313" key="10">
    <source>
        <dbReference type="Proteomes" id="UP001153709"/>
    </source>
</evidence>
<keyword evidence="10" id="KW-1185">Reference proteome</keyword>
<evidence type="ECO:0000313" key="9">
    <source>
        <dbReference type="EMBL" id="CAG9834168.1"/>
    </source>
</evidence>
<dbReference type="OrthoDB" id="8117390at2759"/>
<keyword evidence="6" id="KW-0472">Membrane</keyword>
<evidence type="ECO:0000256" key="6">
    <source>
        <dbReference type="ARBA" id="ARBA00023136"/>
    </source>
</evidence>
<keyword evidence="4" id="KW-0552">Olfaction</keyword>
<dbReference type="InterPro" id="IPR004117">
    <property type="entry name" value="7tm6_olfct_rcpt"/>
</dbReference>
<keyword evidence="5" id="KW-1133">Transmembrane helix</keyword>
<evidence type="ECO:0000256" key="4">
    <source>
        <dbReference type="ARBA" id="ARBA00022725"/>
    </source>
</evidence>
<comment type="subcellular location">
    <subcellularLocation>
        <location evidence="1">Membrane</location>
        <topology evidence="1">Multi-pass membrane protein</topology>
    </subcellularLocation>
</comment>
<dbReference type="GO" id="GO:0016020">
    <property type="term" value="C:membrane"/>
    <property type="evidence" value="ECO:0007669"/>
    <property type="project" value="UniProtKB-SubCell"/>
</dbReference>
<dbReference type="GO" id="GO:0007165">
    <property type="term" value="P:signal transduction"/>
    <property type="evidence" value="ECO:0007669"/>
    <property type="project" value="UniProtKB-KW"/>
</dbReference>
<keyword evidence="3" id="KW-0812">Transmembrane</keyword>
<organism evidence="9 10">
    <name type="scientific">Diabrotica balteata</name>
    <name type="common">Banded cucumber beetle</name>
    <dbReference type="NCBI Taxonomy" id="107213"/>
    <lineage>
        <taxon>Eukaryota</taxon>
        <taxon>Metazoa</taxon>
        <taxon>Ecdysozoa</taxon>
        <taxon>Arthropoda</taxon>
        <taxon>Hexapoda</taxon>
        <taxon>Insecta</taxon>
        <taxon>Pterygota</taxon>
        <taxon>Neoptera</taxon>
        <taxon>Endopterygota</taxon>
        <taxon>Coleoptera</taxon>
        <taxon>Polyphaga</taxon>
        <taxon>Cucujiformia</taxon>
        <taxon>Chrysomeloidea</taxon>
        <taxon>Chrysomelidae</taxon>
        <taxon>Galerucinae</taxon>
        <taxon>Diabroticina</taxon>
        <taxon>Diabroticites</taxon>
        <taxon>Diabrotica</taxon>
    </lineage>
</organism>
<dbReference type="GO" id="GO:0004984">
    <property type="term" value="F:olfactory receptor activity"/>
    <property type="evidence" value="ECO:0007669"/>
    <property type="project" value="InterPro"/>
</dbReference>
<keyword evidence="7" id="KW-0675">Receptor</keyword>
<sequence>MCVCFGIVYTLSSWKAWLVRRKPIRKLMHEIVIFENNLKQEKDQQFYQIYVEESRNSFKLGILLPIACLACGVNEVTTFIINFMDWKEKEAKGLETGRSLIFPEWFPYYNDNYFNAYYFYQVAAVFFCDQYISCSDAPIVSLIMFASVRFRVLGRRIETFFKNGETDPIKNMKRLRKLILEHKDIIRLVVFPL</sequence>
<keyword evidence="2" id="KW-0716">Sensory transduction</keyword>
<evidence type="ECO:0000256" key="2">
    <source>
        <dbReference type="ARBA" id="ARBA00022606"/>
    </source>
</evidence>
<evidence type="ECO:0000256" key="7">
    <source>
        <dbReference type="ARBA" id="ARBA00023170"/>
    </source>
</evidence>
<protein>
    <submittedName>
        <fullName evidence="9">Uncharacterized protein</fullName>
    </submittedName>
</protein>
<dbReference type="EMBL" id="OU898280">
    <property type="protein sequence ID" value="CAG9834168.1"/>
    <property type="molecule type" value="Genomic_DNA"/>
</dbReference>
<dbReference type="Pfam" id="PF02949">
    <property type="entry name" value="7tm_6"/>
    <property type="match status" value="1"/>
</dbReference>
<dbReference type="Proteomes" id="UP001153709">
    <property type="component" value="Chromosome 5"/>
</dbReference>